<feature type="transmembrane region" description="Helical" evidence="7">
    <location>
        <begin position="392"/>
        <end position="421"/>
    </location>
</feature>
<evidence type="ECO:0000256" key="5">
    <source>
        <dbReference type="ARBA" id="ARBA00023136"/>
    </source>
</evidence>
<evidence type="ECO:0000256" key="3">
    <source>
        <dbReference type="ARBA" id="ARBA00022692"/>
    </source>
</evidence>
<keyword evidence="10" id="KW-1185">Reference proteome</keyword>
<dbReference type="InterPro" id="IPR050250">
    <property type="entry name" value="Macrolide_Exporter_MacB"/>
</dbReference>
<accession>A0ABQ4DM50</accession>
<evidence type="ECO:0000313" key="9">
    <source>
        <dbReference type="EMBL" id="GIG40429.1"/>
    </source>
</evidence>
<organism evidence="9 10">
    <name type="scientific">Cellulomonas phragmiteti</name>
    <dbReference type="NCBI Taxonomy" id="478780"/>
    <lineage>
        <taxon>Bacteria</taxon>
        <taxon>Bacillati</taxon>
        <taxon>Actinomycetota</taxon>
        <taxon>Actinomycetes</taxon>
        <taxon>Micrococcales</taxon>
        <taxon>Cellulomonadaceae</taxon>
        <taxon>Cellulomonas</taxon>
    </lineage>
</organism>
<evidence type="ECO:0000313" key="10">
    <source>
        <dbReference type="Proteomes" id="UP000614741"/>
    </source>
</evidence>
<evidence type="ECO:0000256" key="6">
    <source>
        <dbReference type="ARBA" id="ARBA00038076"/>
    </source>
</evidence>
<dbReference type="Pfam" id="PF02687">
    <property type="entry name" value="FtsX"/>
    <property type="match status" value="1"/>
</dbReference>
<feature type="domain" description="ABC3 transporter permease C-terminal" evidence="8">
    <location>
        <begin position="967"/>
        <end position="1061"/>
    </location>
</feature>
<keyword evidence="4 7" id="KW-1133">Transmembrane helix</keyword>
<evidence type="ECO:0000256" key="7">
    <source>
        <dbReference type="SAM" id="Phobius"/>
    </source>
</evidence>
<dbReference type="InterPro" id="IPR003838">
    <property type="entry name" value="ABC3_permease_C"/>
</dbReference>
<keyword evidence="3 7" id="KW-0812">Transmembrane</keyword>
<reference evidence="9 10" key="1">
    <citation type="submission" date="2021-01" db="EMBL/GenBank/DDBJ databases">
        <title>Whole genome shotgun sequence of Cellulomonas phragmiteti NBRC 110785.</title>
        <authorList>
            <person name="Komaki H."/>
            <person name="Tamura T."/>
        </authorList>
    </citation>
    <scope>NUCLEOTIDE SEQUENCE [LARGE SCALE GENOMIC DNA]</scope>
    <source>
        <strain evidence="9 10">NBRC 110785</strain>
    </source>
</reference>
<gene>
    <name evidence="9" type="ORF">Cph01nite_21910</name>
</gene>
<evidence type="ECO:0000256" key="2">
    <source>
        <dbReference type="ARBA" id="ARBA00022475"/>
    </source>
</evidence>
<comment type="similarity">
    <text evidence="6">Belongs to the ABC-4 integral membrane protein family.</text>
</comment>
<feature type="transmembrane region" description="Helical" evidence="7">
    <location>
        <begin position="962"/>
        <end position="987"/>
    </location>
</feature>
<comment type="subcellular location">
    <subcellularLocation>
        <location evidence="1">Cell membrane</location>
        <topology evidence="1">Multi-pass membrane protein</topology>
    </subcellularLocation>
</comment>
<keyword evidence="5 7" id="KW-0472">Membrane</keyword>
<protein>
    <recommendedName>
        <fullName evidence="8">ABC3 transporter permease C-terminal domain-containing protein</fullName>
    </recommendedName>
</protein>
<feature type="transmembrane region" description="Helical" evidence="7">
    <location>
        <begin position="349"/>
        <end position="372"/>
    </location>
</feature>
<proteinExistence type="inferred from homology"/>
<evidence type="ECO:0000259" key="8">
    <source>
        <dbReference type="Pfam" id="PF02687"/>
    </source>
</evidence>
<dbReference type="PANTHER" id="PTHR30572">
    <property type="entry name" value="MEMBRANE COMPONENT OF TRANSPORTER-RELATED"/>
    <property type="match status" value="1"/>
</dbReference>
<dbReference type="RefSeq" id="WP_203674119.1">
    <property type="nucleotide sequence ID" value="NZ_BONP01000011.1"/>
</dbReference>
<feature type="transmembrane region" description="Helical" evidence="7">
    <location>
        <begin position="433"/>
        <end position="455"/>
    </location>
</feature>
<feature type="transmembrane region" description="Helical" evidence="7">
    <location>
        <begin position="304"/>
        <end position="328"/>
    </location>
</feature>
<feature type="transmembrane region" description="Helical" evidence="7">
    <location>
        <begin position="1065"/>
        <end position="1086"/>
    </location>
</feature>
<feature type="transmembrane region" description="Helical" evidence="7">
    <location>
        <begin position="1007"/>
        <end position="1033"/>
    </location>
</feature>
<dbReference type="EMBL" id="BONP01000011">
    <property type="protein sequence ID" value="GIG40429.1"/>
    <property type="molecule type" value="Genomic_DNA"/>
</dbReference>
<keyword evidence="2" id="KW-1003">Cell membrane</keyword>
<name>A0ABQ4DM50_9CELL</name>
<feature type="transmembrane region" description="Helical" evidence="7">
    <location>
        <begin position="475"/>
        <end position="494"/>
    </location>
</feature>
<dbReference type="Proteomes" id="UP000614741">
    <property type="component" value="Unassembled WGS sequence"/>
</dbReference>
<feature type="transmembrane region" description="Helical" evidence="7">
    <location>
        <begin position="20"/>
        <end position="43"/>
    </location>
</feature>
<comment type="caution">
    <text evidence="9">The sequence shown here is derived from an EMBL/GenBank/DDBJ whole genome shotgun (WGS) entry which is preliminary data.</text>
</comment>
<evidence type="ECO:0000256" key="1">
    <source>
        <dbReference type="ARBA" id="ARBA00004651"/>
    </source>
</evidence>
<evidence type="ECO:0000256" key="4">
    <source>
        <dbReference type="ARBA" id="ARBA00022989"/>
    </source>
</evidence>
<sequence length="1100" mass="112332">MPWRPRVLRGRLRDQAPVVLVVALVAVTATTLVGVLAGLLHLAQTDAVPAALGQLAPERVRLEATVRVDGEDTDTALSATRDGLARLTGDVPTTEETWLTSPLYALPAEVPAQPHLVYLSALPHTDDLVELVDGRWPQRATDDAGRVEVNVPALAARELGWQVGDQVDARPWGTAAYGAWVVVGTHERTGPRSSWSRDRLLGGVVDRGFSVPGTIGRERTTLWGPALVDADALRGTERVHTAYVTVLPALGDASSEAVAALRAQVRDGAAILSETLGAQFSGRLRTDVGATIDATWRELVVTRAGVMTTGILLATLAATVMLLAARLLAERRATESELLAARGASPGQLRSVVVLEAAALAGGTWLVAPWLGRAVLDAMTRSGALADAGYRVGAGVPAGVLLSCAVMAVVLAVALCVPAWHTAGSSTGTSHAGLLRAGGDVALLALGGLAMWRLVVHGSPLVGGADGPQADPVLVAGPALVTLAAATVSLRLVAPVARVADVLAGRARSLVVPLAAWQVARRSSVASGTVLVVVVAVVAGTFSAAFAGTWRTSQLAQVDLATGTDLRLDDIADAPLTVSAAAAAAVAGLPGAHGQPVVDRVVGIGRRGNVGGLSARVVAVDVTRPQDLRGAPDRPWHGALAGLAPDVPAAAAGLPLPVDTQWLVLDAEVDVPEGTEGRASVSLTVEDDQGVLTTFRSGMPLRQSLALEHEMPAVGPLRVVAVSADVVVEAAPPEIAEVSYQRGIRQPLPLTLTLTDLRTVPRSAGAVRGADAHTVEGTPVTPATAGWDAAVLQDGASVGATAEGTPADARGATLRLAGEMWIDVYRMMPARLTARAWTPADHVPVAVTRSILDDIDVYPGQALTLAVDGVAVDARVERLVEHVPGAPRGVAVLADRTTLARAVLDAGGDPSLVDAWWVAAPDPATATVVQRLAEAHTDADVSTRAGLRQAALTGPVGVAVPAALSLVAGSAALLLLVGTGAVAAAALRARRLELARLQALGASRPGLVGGLLAEGALLVVVGAAAGLAAGYGLSAVVAPLLTMSPDGRTPVPAPWLVWGWGAQTLRTLAVVLGACGVVALVALVGVRRTSGAALRMGDDR</sequence>
<feature type="transmembrane region" description="Helical" evidence="7">
    <location>
        <begin position="530"/>
        <end position="550"/>
    </location>
</feature>
<dbReference type="PANTHER" id="PTHR30572:SF4">
    <property type="entry name" value="ABC TRANSPORTER PERMEASE YTRF"/>
    <property type="match status" value="1"/>
</dbReference>